<evidence type="ECO:0000313" key="1">
    <source>
        <dbReference type="EMBL" id="KAK3063902.1"/>
    </source>
</evidence>
<dbReference type="EMBL" id="JAWDJW010006681">
    <property type="protein sequence ID" value="KAK3063902.1"/>
    <property type="molecule type" value="Genomic_DNA"/>
</dbReference>
<keyword evidence="2" id="KW-1185">Reference proteome</keyword>
<name>A0ACC3D9M8_9PEZI</name>
<comment type="caution">
    <text evidence="1">The sequence shown here is derived from an EMBL/GenBank/DDBJ whole genome shotgun (WGS) entry which is preliminary data.</text>
</comment>
<gene>
    <name evidence="1" type="ORF">LTS18_011813</name>
</gene>
<organism evidence="1 2">
    <name type="scientific">Coniosporium uncinatum</name>
    <dbReference type="NCBI Taxonomy" id="93489"/>
    <lineage>
        <taxon>Eukaryota</taxon>
        <taxon>Fungi</taxon>
        <taxon>Dikarya</taxon>
        <taxon>Ascomycota</taxon>
        <taxon>Pezizomycotina</taxon>
        <taxon>Dothideomycetes</taxon>
        <taxon>Dothideomycetes incertae sedis</taxon>
        <taxon>Coniosporium</taxon>
    </lineage>
</organism>
<proteinExistence type="predicted"/>
<protein>
    <submittedName>
        <fullName evidence="1">Uncharacterized protein</fullName>
    </submittedName>
</protein>
<dbReference type="Proteomes" id="UP001186974">
    <property type="component" value="Unassembled WGS sequence"/>
</dbReference>
<reference evidence="1" key="1">
    <citation type="submission" date="2024-09" db="EMBL/GenBank/DDBJ databases">
        <title>Black Yeasts Isolated from many extreme environments.</title>
        <authorList>
            <person name="Coleine C."/>
            <person name="Stajich J.E."/>
            <person name="Selbmann L."/>
        </authorList>
    </citation>
    <scope>NUCLEOTIDE SEQUENCE</scope>
    <source>
        <strain evidence="1">CCFEE 5737</strain>
    </source>
</reference>
<evidence type="ECO:0000313" key="2">
    <source>
        <dbReference type="Proteomes" id="UP001186974"/>
    </source>
</evidence>
<accession>A0ACC3D9M8</accession>
<sequence>MDDFYQVLENASGDVNRKEVALSELEGLKQRNRTFQEHYSEFIKLRQEADYHQEPAHISKLKGGLSRELTMLMIVYPTPTSLKEYVALLQGLDARRRAVEGQHTRNPMSKNEGSRKPFSRNGSTLLPSVTSSPSSPSIPKSTYRQQTMAQLKAMSDTDLVVYQRSLPKLTEVEDAADPTCPFEWLSSIRNRTTLKHIDVEGGLDNGEGHMYQEQEPGNGKA</sequence>